<name>A0A5B7KDR1_PORTR</name>
<dbReference type="EMBL" id="VSRR010132514">
    <property type="protein sequence ID" value="MPD02655.1"/>
    <property type="molecule type" value="Genomic_DNA"/>
</dbReference>
<evidence type="ECO:0000256" key="1">
    <source>
        <dbReference type="SAM" id="MobiDB-lite"/>
    </source>
</evidence>
<accession>A0A5B7KDR1</accession>
<dbReference type="AlphaFoldDB" id="A0A5B7KDR1"/>
<protein>
    <submittedName>
        <fullName evidence="2">Uncharacterized protein</fullName>
    </submittedName>
</protein>
<evidence type="ECO:0000313" key="3">
    <source>
        <dbReference type="Proteomes" id="UP000324222"/>
    </source>
</evidence>
<reference evidence="2 3" key="1">
    <citation type="submission" date="2019-05" db="EMBL/GenBank/DDBJ databases">
        <title>Another draft genome of Portunus trituberculatus and its Hox gene families provides insights of decapod evolution.</title>
        <authorList>
            <person name="Jeong J.-H."/>
            <person name="Song I."/>
            <person name="Kim S."/>
            <person name="Choi T."/>
            <person name="Kim D."/>
            <person name="Ryu S."/>
            <person name="Kim W."/>
        </authorList>
    </citation>
    <scope>NUCLEOTIDE SEQUENCE [LARGE SCALE GENOMIC DNA]</scope>
    <source>
        <tissue evidence="2">Muscle</tissue>
    </source>
</reference>
<evidence type="ECO:0000313" key="2">
    <source>
        <dbReference type="EMBL" id="MPD02655.1"/>
    </source>
</evidence>
<sequence>MDGLEELIREPRFQQMARGSQIVRGQSVTARTKEHKTHQPSPASARAIPRSLSAHLHHIRLSCDPFCPWCRTTPESMEHLLLQCPRLLSQHSALRSRRLYALAVKTLNLPTLLVASGVHLFSGNLLSFALLVPS</sequence>
<organism evidence="2 3">
    <name type="scientific">Portunus trituberculatus</name>
    <name type="common">Swimming crab</name>
    <name type="synonym">Neptunus trituberculatus</name>
    <dbReference type="NCBI Taxonomy" id="210409"/>
    <lineage>
        <taxon>Eukaryota</taxon>
        <taxon>Metazoa</taxon>
        <taxon>Ecdysozoa</taxon>
        <taxon>Arthropoda</taxon>
        <taxon>Crustacea</taxon>
        <taxon>Multicrustacea</taxon>
        <taxon>Malacostraca</taxon>
        <taxon>Eumalacostraca</taxon>
        <taxon>Eucarida</taxon>
        <taxon>Decapoda</taxon>
        <taxon>Pleocyemata</taxon>
        <taxon>Brachyura</taxon>
        <taxon>Eubrachyura</taxon>
        <taxon>Portunoidea</taxon>
        <taxon>Portunidae</taxon>
        <taxon>Portuninae</taxon>
        <taxon>Portunus</taxon>
    </lineage>
</organism>
<gene>
    <name evidence="2" type="ORF">E2C01_098250</name>
</gene>
<keyword evidence="3" id="KW-1185">Reference proteome</keyword>
<comment type="caution">
    <text evidence="2">The sequence shown here is derived from an EMBL/GenBank/DDBJ whole genome shotgun (WGS) entry which is preliminary data.</text>
</comment>
<dbReference type="Proteomes" id="UP000324222">
    <property type="component" value="Unassembled WGS sequence"/>
</dbReference>
<feature type="region of interest" description="Disordered" evidence="1">
    <location>
        <begin position="18"/>
        <end position="45"/>
    </location>
</feature>
<proteinExistence type="predicted"/>